<dbReference type="RefSeq" id="WP_119753776.1">
    <property type="nucleotide sequence ID" value="NZ_CP032382.1"/>
</dbReference>
<accession>A0A385SKL2</accession>
<evidence type="ECO:0000313" key="1">
    <source>
        <dbReference type="EMBL" id="AYB30465.1"/>
    </source>
</evidence>
<dbReference type="AlphaFoldDB" id="A0A385SKL2"/>
<reference evidence="2" key="1">
    <citation type="submission" date="2018-09" db="EMBL/GenBank/DDBJ databases">
        <title>Chryseolinea sp. KIS68-18 isolated from soil.</title>
        <authorList>
            <person name="Weon H.-Y."/>
            <person name="Kwon S.-W."/>
            <person name="Lee S.A."/>
        </authorList>
    </citation>
    <scope>NUCLEOTIDE SEQUENCE [LARGE SCALE GENOMIC DNA]</scope>
    <source>
        <strain evidence="2">KIS68-18</strain>
    </source>
</reference>
<keyword evidence="2" id="KW-1185">Reference proteome</keyword>
<sequence>MWRTLYRPTGPNELALIVDSGMKRFPPRLFWQPIFYPVLNVEYASEIAERWNRGDEDSDDAGFVTAFEIPEDYFRQFQIQTVGLDHHQELWVPDHQLSEFNDQIVNGIRVERSYAGRNFVVPDTLQAILPKIESPR</sequence>
<dbReference type="OrthoDB" id="883590at2"/>
<dbReference type="Proteomes" id="UP000266183">
    <property type="component" value="Chromosome"/>
</dbReference>
<organism evidence="1 2">
    <name type="scientific">Chryseolinea soli</name>
    <dbReference type="NCBI Taxonomy" id="2321403"/>
    <lineage>
        <taxon>Bacteria</taxon>
        <taxon>Pseudomonadati</taxon>
        <taxon>Bacteroidota</taxon>
        <taxon>Cytophagia</taxon>
        <taxon>Cytophagales</taxon>
        <taxon>Fulvivirgaceae</taxon>
        <taxon>Chryseolinea</taxon>
    </lineage>
</organism>
<dbReference type="EMBL" id="CP032382">
    <property type="protein sequence ID" value="AYB30465.1"/>
    <property type="molecule type" value="Genomic_DNA"/>
</dbReference>
<gene>
    <name evidence="1" type="ORF">D4L85_07670</name>
</gene>
<protein>
    <submittedName>
        <fullName evidence="1">ADP-ribosylation/crystallin J1</fullName>
    </submittedName>
</protein>
<evidence type="ECO:0000313" key="2">
    <source>
        <dbReference type="Proteomes" id="UP000266183"/>
    </source>
</evidence>
<dbReference type="KEGG" id="chk:D4L85_07670"/>
<proteinExistence type="predicted"/>
<name>A0A385SKL2_9BACT</name>